<dbReference type="RefSeq" id="WP_074790016.1">
    <property type="nucleotide sequence ID" value="NZ_FNZX01000006.1"/>
</dbReference>
<evidence type="ECO:0000256" key="1">
    <source>
        <dbReference type="SAM" id="SignalP"/>
    </source>
</evidence>
<sequence>MRNKIIAFALIATTALSLVACGGSSDTKVIESSNTASTTESSNSGYVFSYNGTTIPVDADAAPIVEALGEPNSYFESPSCAAEGIGKLYTYNDFEIQTYPDGDTDLILYVLLRTDNVATAEGIDLSSSRDDIIAAYGDPTEEATGSMKYTTDTMTLVFVFDGDSLVSIEYDSLKN</sequence>
<keyword evidence="1" id="KW-0732">Signal</keyword>
<evidence type="ECO:0000313" key="3">
    <source>
        <dbReference type="Proteomes" id="UP000182321"/>
    </source>
</evidence>
<gene>
    <name evidence="2" type="ORF">SAMN02910377_01069</name>
</gene>
<name>A0A1H7HUW6_9FIRM</name>
<evidence type="ECO:0000313" key="2">
    <source>
        <dbReference type="EMBL" id="SEK51995.1"/>
    </source>
</evidence>
<dbReference type="EMBL" id="FNZX01000006">
    <property type="protein sequence ID" value="SEK51995.1"/>
    <property type="molecule type" value="Genomic_DNA"/>
</dbReference>
<dbReference type="PROSITE" id="PS51257">
    <property type="entry name" value="PROKAR_LIPOPROTEIN"/>
    <property type="match status" value="1"/>
</dbReference>
<dbReference type="Proteomes" id="UP000182321">
    <property type="component" value="Unassembled WGS sequence"/>
</dbReference>
<feature type="chain" id="PRO_5039387877" description="DUF4309 domain-containing protein" evidence="1">
    <location>
        <begin position="21"/>
        <end position="175"/>
    </location>
</feature>
<protein>
    <recommendedName>
        <fullName evidence="4">DUF4309 domain-containing protein</fullName>
    </recommendedName>
</protein>
<proteinExistence type="predicted"/>
<keyword evidence="3" id="KW-1185">Reference proteome</keyword>
<evidence type="ECO:0008006" key="4">
    <source>
        <dbReference type="Google" id="ProtNLM"/>
    </source>
</evidence>
<organism evidence="2 3">
    <name type="scientific">Pseudobutyrivibrio ruminis</name>
    <dbReference type="NCBI Taxonomy" id="46206"/>
    <lineage>
        <taxon>Bacteria</taxon>
        <taxon>Bacillati</taxon>
        <taxon>Bacillota</taxon>
        <taxon>Clostridia</taxon>
        <taxon>Lachnospirales</taxon>
        <taxon>Lachnospiraceae</taxon>
        <taxon>Pseudobutyrivibrio</taxon>
    </lineage>
</organism>
<reference evidence="3" key="1">
    <citation type="submission" date="2016-10" db="EMBL/GenBank/DDBJ databases">
        <authorList>
            <person name="Varghese N."/>
            <person name="Submissions S."/>
        </authorList>
    </citation>
    <scope>NUCLEOTIDE SEQUENCE [LARGE SCALE GENOMIC DNA]</scope>
    <source>
        <strain evidence="3">ACV-9</strain>
    </source>
</reference>
<feature type="signal peptide" evidence="1">
    <location>
        <begin position="1"/>
        <end position="20"/>
    </location>
</feature>
<accession>A0A1H7HUW6</accession>
<dbReference type="AlphaFoldDB" id="A0A1H7HUW6"/>